<evidence type="ECO:0008006" key="3">
    <source>
        <dbReference type="Google" id="ProtNLM"/>
    </source>
</evidence>
<sequence>MSADVDWNDIDPIEVPAGAFIGWGNREGQKVIGTVTEYGDRTGTDFSGSPCPELTVILTERAASFNKSGDRTDFDAGEEVSVTAGGVNLKKAIRKAAPEVGDLIKIELTEFVKTSNGTAKIFDVRVKRGGGTLPSAAKSSVPIDDEPPF</sequence>
<organism evidence="1 2">
    <name type="scientific">Mycobacteroides chelonae</name>
    <name type="common">Mycobacterium chelonae</name>
    <dbReference type="NCBI Taxonomy" id="1774"/>
    <lineage>
        <taxon>Bacteria</taxon>
        <taxon>Bacillati</taxon>
        <taxon>Actinomycetota</taxon>
        <taxon>Actinomycetes</taxon>
        <taxon>Mycobacteriales</taxon>
        <taxon>Mycobacteriaceae</taxon>
        <taxon>Mycobacteroides</taxon>
    </lineage>
</organism>
<gene>
    <name evidence="1" type="ORF">FJK96_18165</name>
</gene>
<dbReference type="RefSeq" id="WP_075908236.1">
    <property type="nucleotide sequence ID" value="NZ_CP041150.1"/>
</dbReference>
<name>A0AB73U5E2_MYCCH</name>
<accession>A0AB73U5E2</accession>
<evidence type="ECO:0000313" key="1">
    <source>
        <dbReference type="EMBL" id="QDF71888.1"/>
    </source>
</evidence>
<protein>
    <recommendedName>
        <fullName evidence="3">DUF5666 domain-containing protein</fullName>
    </recommendedName>
</protein>
<proteinExistence type="predicted"/>
<dbReference type="Proteomes" id="UP000317728">
    <property type="component" value="Chromosome"/>
</dbReference>
<evidence type="ECO:0000313" key="2">
    <source>
        <dbReference type="Proteomes" id="UP000317728"/>
    </source>
</evidence>
<dbReference type="AlphaFoldDB" id="A0AB73U5E2"/>
<reference evidence="1 2" key="1">
    <citation type="submission" date="2019-06" db="EMBL/GenBank/DDBJ databases">
        <title>Whole geneome sequnce of Mycobacteroides chelonae M77 isolated from bovine milk from Meghalaya, India.</title>
        <authorList>
            <person name="Vise E."/>
            <person name="Das S."/>
            <person name="Garg A."/>
            <person name="Ghatak S."/>
            <person name="Shakuntala I."/>
            <person name="Milton A.A.P."/>
            <person name="Karam A."/>
            <person name="Sanjukta R."/>
            <person name="Puro K."/>
            <person name="Sen A."/>
        </authorList>
    </citation>
    <scope>NUCLEOTIDE SEQUENCE [LARGE SCALE GENOMIC DNA]</scope>
    <source>
        <strain evidence="1 2">M77</strain>
    </source>
</reference>
<dbReference type="EMBL" id="CP041150">
    <property type="protein sequence ID" value="QDF71888.1"/>
    <property type="molecule type" value="Genomic_DNA"/>
</dbReference>